<evidence type="ECO:0000256" key="1">
    <source>
        <dbReference type="ARBA" id="ARBA00004162"/>
    </source>
</evidence>
<comment type="similarity">
    <text evidence="2 7">Belongs to the ExbD/TolR family.</text>
</comment>
<dbReference type="Pfam" id="PF02472">
    <property type="entry name" value="ExbD"/>
    <property type="match status" value="1"/>
</dbReference>
<keyword evidence="5 9" id="KW-1133">Transmembrane helix</keyword>
<evidence type="ECO:0000256" key="6">
    <source>
        <dbReference type="ARBA" id="ARBA00023136"/>
    </source>
</evidence>
<feature type="compositionally biased region" description="Basic and acidic residues" evidence="8">
    <location>
        <begin position="60"/>
        <end position="72"/>
    </location>
</feature>
<comment type="caution">
    <text evidence="10">The sequence shown here is derived from an EMBL/GenBank/DDBJ whole genome shotgun (WGS) entry which is preliminary data.</text>
</comment>
<evidence type="ECO:0000256" key="2">
    <source>
        <dbReference type="ARBA" id="ARBA00005811"/>
    </source>
</evidence>
<keyword evidence="7" id="KW-0653">Protein transport</keyword>
<dbReference type="PANTHER" id="PTHR30558:SF3">
    <property type="entry name" value="BIOPOLYMER TRANSPORT PROTEIN EXBD-RELATED"/>
    <property type="match status" value="1"/>
</dbReference>
<name>A0A085ZKL9_9FLAO</name>
<dbReference type="RefSeq" id="WP_035681958.1">
    <property type="nucleotide sequence ID" value="NZ_JPRL01000001.1"/>
</dbReference>
<evidence type="ECO:0000313" key="11">
    <source>
        <dbReference type="Proteomes" id="UP000028715"/>
    </source>
</evidence>
<evidence type="ECO:0000256" key="9">
    <source>
        <dbReference type="SAM" id="Phobius"/>
    </source>
</evidence>
<keyword evidence="3" id="KW-1003">Cell membrane</keyword>
<dbReference type="AlphaFoldDB" id="A0A085ZKL9"/>
<evidence type="ECO:0000313" key="10">
    <source>
        <dbReference type="EMBL" id="KFF04983.1"/>
    </source>
</evidence>
<keyword evidence="4 7" id="KW-0812">Transmembrane</keyword>
<feature type="region of interest" description="Disordered" evidence="8">
    <location>
        <begin position="51"/>
        <end position="72"/>
    </location>
</feature>
<comment type="subcellular location">
    <subcellularLocation>
        <location evidence="1">Cell membrane</location>
        <topology evidence="1">Single-pass membrane protein</topology>
    </subcellularLocation>
    <subcellularLocation>
        <location evidence="7">Cell membrane</location>
        <topology evidence="7">Single-pass type II membrane protein</topology>
    </subcellularLocation>
</comment>
<reference evidence="10 11" key="1">
    <citation type="submission" date="2014-07" db="EMBL/GenBank/DDBJ databases">
        <title>Genome of Flavobacterium reichenbachii LMG 25512.</title>
        <authorList>
            <person name="Stropko S.J."/>
            <person name="Pipes S.E."/>
            <person name="Newman J.D."/>
        </authorList>
    </citation>
    <scope>NUCLEOTIDE SEQUENCE [LARGE SCALE GENOMIC DNA]</scope>
    <source>
        <strain evidence="10 11">LMG 25512</strain>
    </source>
</reference>
<dbReference type="GO" id="GO:0015031">
    <property type="term" value="P:protein transport"/>
    <property type="evidence" value="ECO:0007669"/>
    <property type="project" value="UniProtKB-KW"/>
</dbReference>
<keyword evidence="7" id="KW-0813">Transport</keyword>
<accession>A0A085ZKL9</accession>
<evidence type="ECO:0000256" key="3">
    <source>
        <dbReference type="ARBA" id="ARBA00022475"/>
    </source>
</evidence>
<feature type="transmembrane region" description="Helical" evidence="9">
    <location>
        <begin position="26"/>
        <end position="44"/>
    </location>
</feature>
<dbReference type="GO" id="GO:0005886">
    <property type="term" value="C:plasma membrane"/>
    <property type="evidence" value="ECO:0007669"/>
    <property type="project" value="UniProtKB-SubCell"/>
</dbReference>
<dbReference type="InterPro" id="IPR003400">
    <property type="entry name" value="ExbD"/>
</dbReference>
<sequence length="188" mass="20685">MAELNTGDGGGGKGGKVRSKKQNSKVDLTAMVDLAFLLITFFMLTTSLSKPQSMDLSLPNKDEDPNKPKIDTKVDENRTMTVMLGDNNKMVYYMGLLATPKVGPKDIAYGKDGIRRELLTQKKNVLAYSAGKGKPDQGIIVIIKPTKKSNYRNLIDILDEMAISGVDTYAIVPEFSPEETKLIDKQPE</sequence>
<evidence type="ECO:0000256" key="5">
    <source>
        <dbReference type="ARBA" id="ARBA00022989"/>
    </source>
</evidence>
<proteinExistence type="inferred from homology"/>
<feature type="region of interest" description="Disordered" evidence="8">
    <location>
        <begin position="1"/>
        <end position="22"/>
    </location>
</feature>
<dbReference type="STRING" id="362418.IW19_05330"/>
<evidence type="ECO:0000256" key="4">
    <source>
        <dbReference type="ARBA" id="ARBA00022692"/>
    </source>
</evidence>
<protein>
    <submittedName>
        <fullName evidence="10">Biopolymer transporter ExbD</fullName>
    </submittedName>
</protein>
<evidence type="ECO:0000256" key="8">
    <source>
        <dbReference type="SAM" id="MobiDB-lite"/>
    </source>
</evidence>
<dbReference type="OrthoDB" id="952702at2"/>
<gene>
    <name evidence="10" type="ORF">IW19_05330</name>
</gene>
<dbReference type="GO" id="GO:0022857">
    <property type="term" value="F:transmembrane transporter activity"/>
    <property type="evidence" value="ECO:0007669"/>
    <property type="project" value="InterPro"/>
</dbReference>
<keyword evidence="11" id="KW-1185">Reference proteome</keyword>
<dbReference type="Proteomes" id="UP000028715">
    <property type="component" value="Unassembled WGS sequence"/>
</dbReference>
<keyword evidence="6 9" id="KW-0472">Membrane</keyword>
<dbReference type="EMBL" id="JPRL01000001">
    <property type="protein sequence ID" value="KFF04983.1"/>
    <property type="molecule type" value="Genomic_DNA"/>
</dbReference>
<dbReference type="eggNOG" id="COG0848">
    <property type="taxonomic scope" value="Bacteria"/>
</dbReference>
<dbReference type="PANTHER" id="PTHR30558">
    <property type="entry name" value="EXBD MEMBRANE COMPONENT OF PMF-DRIVEN MACROMOLECULE IMPORT SYSTEM"/>
    <property type="match status" value="1"/>
</dbReference>
<evidence type="ECO:0000256" key="7">
    <source>
        <dbReference type="RuleBase" id="RU003879"/>
    </source>
</evidence>
<organism evidence="10 11">
    <name type="scientific">Flavobacterium reichenbachii</name>
    <dbReference type="NCBI Taxonomy" id="362418"/>
    <lineage>
        <taxon>Bacteria</taxon>
        <taxon>Pseudomonadati</taxon>
        <taxon>Bacteroidota</taxon>
        <taxon>Flavobacteriia</taxon>
        <taxon>Flavobacteriales</taxon>
        <taxon>Flavobacteriaceae</taxon>
        <taxon>Flavobacterium</taxon>
    </lineage>
</organism>